<feature type="non-terminal residue" evidence="4">
    <location>
        <position position="1"/>
    </location>
</feature>
<dbReference type="AlphaFoldDB" id="A9P3Q8"/>
<evidence type="ECO:0000313" key="4">
    <source>
        <dbReference type="EMBL" id="ABO21616.1"/>
    </source>
</evidence>
<evidence type="ECO:0000256" key="2">
    <source>
        <dbReference type="ARBA" id="ARBA00022821"/>
    </source>
</evidence>
<protein>
    <submittedName>
        <fullName evidence="4">Cyclotide protein Mra14</fullName>
    </submittedName>
</protein>
<organism evidence="4">
    <name type="scientific">Melicytus ramiflorus</name>
    <name type="common">Whitey wood</name>
    <dbReference type="NCBI Taxonomy" id="316498"/>
    <lineage>
        <taxon>Eukaryota</taxon>
        <taxon>Viridiplantae</taxon>
        <taxon>Streptophyta</taxon>
        <taxon>Embryophyta</taxon>
        <taxon>Tracheophyta</taxon>
        <taxon>Spermatophyta</taxon>
        <taxon>Magnoliopsida</taxon>
        <taxon>eudicotyledons</taxon>
        <taxon>Gunneridae</taxon>
        <taxon>Pentapetalae</taxon>
        <taxon>rosids</taxon>
        <taxon>fabids</taxon>
        <taxon>Malpighiales</taxon>
        <taxon>Violaceae</taxon>
        <taxon>Melicytus</taxon>
    </lineage>
</organism>
<evidence type="ECO:0000256" key="1">
    <source>
        <dbReference type="ARBA" id="ARBA00009663"/>
    </source>
</evidence>
<dbReference type="InterPro" id="IPR036146">
    <property type="entry name" value="Cyclotide_sf"/>
</dbReference>
<keyword evidence="3" id="KW-1015">Disulfide bond</keyword>
<dbReference type="EMBL" id="EF103465">
    <property type="protein sequence ID" value="ABO21616.1"/>
    <property type="molecule type" value="mRNA"/>
</dbReference>
<dbReference type="PROSITE" id="PS60008">
    <property type="entry name" value="CYCLOTIDE_BRACELET"/>
    <property type="match status" value="2"/>
</dbReference>
<reference evidence="4" key="1">
    <citation type="submission" date="2006-11" db="EMBL/GenBank/DDBJ databases">
        <title>First cyclotides from Melicytus (Violaceae) define the conserved protein and gene architecture.</title>
        <authorList>
            <person name="Trabi M."/>
            <person name="Mylne J.S."/>
            <person name="Bharathi R."/>
            <person name="Sando L."/>
            <person name="Craik D.J."/>
        </authorList>
    </citation>
    <scope>NUCLEOTIDE SEQUENCE</scope>
</reference>
<proteinExistence type="evidence at transcript level"/>
<dbReference type="GO" id="GO:0006952">
    <property type="term" value="P:defense response"/>
    <property type="evidence" value="ECO:0007669"/>
    <property type="project" value="UniProtKB-KW"/>
</dbReference>
<keyword evidence="2" id="KW-0611">Plant defense</keyword>
<dbReference type="InterPro" id="IPR005535">
    <property type="entry name" value="Cyclotide"/>
</dbReference>
<comment type="similarity">
    <text evidence="1">Belongs to the cyclotide family. Moebuis subfamily.</text>
</comment>
<dbReference type="PROSITE" id="PS51052">
    <property type="entry name" value="CYCLOTIDE"/>
    <property type="match status" value="2"/>
</dbReference>
<sequence length="179" mass="18808">LAIFERDVITPETIEAVLKKTNPNSNIMLQEDAINALTGKTLISKTILEEAFLKNGVVGGSIPCGESCVFIPCISSVVGCSCKNKVCYKNSLALPTLEKDVITPEALEAVLKSNGGAIVNIKTIVSNTIFEEALPNNANHGLGGTIPCGESCVFIPCLTSAIGCSCKSKVCYKNSLALN</sequence>
<evidence type="ECO:0000256" key="3">
    <source>
        <dbReference type="ARBA" id="ARBA00023157"/>
    </source>
</evidence>
<name>A9P3Q8_MELRA</name>
<dbReference type="Pfam" id="PF03784">
    <property type="entry name" value="Cyclotide"/>
    <property type="match status" value="2"/>
</dbReference>
<dbReference type="SUPFAM" id="SSF57038">
    <property type="entry name" value="Cyclotides"/>
    <property type="match status" value="2"/>
</dbReference>
<accession>A9P3Q8</accession>
<dbReference type="InterPro" id="IPR012323">
    <property type="entry name" value="Cyclotide_bracelet_CS"/>
</dbReference>